<comment type="caution">
    <text evidence="4">The sequence shown here is derived from an EMBL/GenBank/DDBJ whole genome shotgun (WGS) entry which is preliminary data.</text>
</comment>
<organism evidence="4 5">
    <name type="scientific">Actinophytocola algeriensis</name>
    <dbReference type="NCBI Taxonomy" id="1768010"/>
    <lineage>
        <taxon>Bacteria</taxon>
        <taxon>Bacillati</taxon>
        <taxon>Actinomycetota</taxon>
        <taxon>Actinomycetes</taxon>
        <taxon>Pseudonocardiales</taxon>
        <taxon>Pseudonocardiaceae</taxon>
    </lineage>
</organism>
<evidence type="ECO:0000256" key="1">
    <source>
        <dbReference type="ARBA" id="ARBA00022679"/>
    </source>
</evidence>
<keyword evidence="5" id="KW-1185">Reference proteome</keyword>
<dbReference type="PANTHER" id="PTHR43877:SF2">
    <property type="entry name" value="AMINOALKYLPHOSPHONATE N-ACETYLTRANSFERASE-RELATED"/>
    <property type="match status" value="1"/>
</dbReference>
<sequence length="311" mass="33308">MRVAGSLLGAQTTRFEQVDPLLPPAAPPPDGQVLTAALPGGDRVAGVVTHSTFEPGTATTLWSALQLWEMHPLVGATGGAGMDVLLREWARLQARTTAGPDSACLLTWPSRDTVAAQPLLAHGFTPLTSLAVRHFRAGTPMRRAPQAGVTVRLATPSDLETVLALELAELAYSALVGAAVLRPDAERVKRATVVRHFEQGDPMWLAERDGVAVGLAHCRLMDVVADSLIATRLRPGRWGYVNCVSVADDARGSGVGSELMAVAHHELHSRGATGTFLYFNPPNPLASVFWARQGYRPLWTSWELRPASALR</sequence>
<dbReference type="InterPro" id="IPR050832">
    <property type="entry name" value="Bact_Acetyltransf"/>
</dbReference>
<reference evidence="4 5" key="1">
    <citation type="submission" date="2020-08" db="EMBL/GenBank/DDBJ databases">
        <title>Genomic Encyclopedia of Type Strains, Phase III (KMG-III): the genomes of soil and plant-associated and newly described type strains.</title>
        <authorList>
            <person name="Whitman W."/>
        </authorList>
    </citation>
    <scope>NUCLEOTIDE SEQUENCE [LARGE SCALE GENOMIC DNA]</scope>
    <source>
        <strain evidence="4 5">CECT 8960</strain>
    </source>
</reference>
<dbReference type="EMBL" id="JACHJQ010000013">
    <property type="protein sequence ID" value="MBB4912472.1"/>
    <property type="molecule type" value="Genomic_DNA"/>
</dbReference>
<keyword evidence="2" id="KW-0012">Acyltransferase</keyword>
<protein>
    <submittedName>
        <fullName evidence="4">GNAT superfamily N-acetyltransferase</fullName>
    </submittedName>
</protein>
<evidence type="ECO:0000313" key="5">
    <source>
        <dbReference type="Proteomes" id="UP000520767"/>
    </source>
</evidence>
<dbReference type="CDD" id="cd04301">
    <property type="entry name" value="NAT_SF"/>
    <property type="match status" value="1"/>
</dbReference>
<evidence type="ECO:0000256" key="2">
    <source>
        <dbReference type="ARBA" id="ARBA00023315"/>
    </source>
</evidence>
<evidence type="ECO:0000313" key="4">
    <source>
        <dbReference type="EMBL" id="MBB4912472.1"/>
    </source>
</evidence>
<accession>A0A7W7QF68</accession>
<dbReference type="Proteomes" id="UP000520767">
    <property type="component" value="Unassembled WGS sequence"/>
</dbReference>
<dbReference type="GO" id="GO:0016747">
    <property type="term" value="F:acyltransferase activity, transferring groups other than amino-acyl groups"/>
    <property type="evidence" value="ECO:0007669"/>
    <property type="project" value="InterPro"/>
</dbReference>
<dbReference type="PROSITE" id="PS51186">
    <property type="entry name" value="GNAT"/>
    <property type="match status" value="1"/>
</dbReference>
<feature type="domain" description="N-acetyltransferase" evidence="3">
    <location>
        <begin position="149"/>
        <end position="311"/>
    </location>
</feature>
<dbReference type="AlphaFoldDB" id="A0A7W7QF68"/>
<name>A0A7W7QF68_9PSEU</name>
<gene>
    <name evidence="4" type="ORF">FHR82_008743</name>
</gene>
<keyword evidence="1 4" id="KW-0808">Transferase</keyword>
<evidence type="ECO:0000259" key="3">
    <source>
        <dbReference type="PROSITE" id="PS51186"/>
    </source>
</evidence>
<dbReference type="SUPFAM" id="SSF55729">
    <property type="entry name" value="Acyl-CoA N-acyltransferases (Nat)"/>
    <property type="match status" value="1"/>
</dbReference>
<dbReference type="Pfam" id="PF00583">
    <property type="entry name" value="Acetyltransf_1"/>
    <property type="match status" value="1"/>
</dbReference>
<dbReference type="RefSeq" id="WP_184816450.1">
    <property type="nucleotide sequence ID" value="NZ_JACHJQ010000013.1"/>
</dbReference>
<dbReference type="Gene3D" id="3.40.630.30">
    <property type="match status" value="1"/>
</dbReference>
<dbReference type="InterPro" id="IPR000182">
    <property type="entry name" value="GNAT_dom"/>
</dbReference>
<dbReference type="InterPro" id="IPR016181">
    <property type="entry name" value="Acyl_CoA_acyltransferase"/>
</dbReference>
<dbReference type="PANTHER" id="PTHR43877">
    <property type="entry name" value="AMINOALKYLPHOSPHONATE N-ACETYLTRANSFERASE-RELATED-RELATED"/>
    <property type="match status" value="1"/>
</dbReference>
<proteinExistence type="predicted"/>